<name>A0ABV1K166_9PSEU</name>
<evidence type="ECO:0000313" key="3">
    <source>
        <dbReference type="Proteomes" id="UP001464923"/>
    </source>
</evidence>
<evidence type="ECO:0008006" key="4">
    <source>
        <dbReference type="Google" id="ProtNLM"/>
    </source>
</evidence>
<sequence>MSARTAADGDGTVATGAIDTDRIADAVLGCPGVAQLHGGRFGEIATYLPGRRVSGIRLDPTAPAVEIHVVGRYPASVAEIDHQVRTALLPVVGGARVDVVVGDYAGPTESTPIRPSDSAPATGELPVPPAATP</sequence>
<proteinExistence type="predicted"/>
<feature type="region of interest" description="Disordered" evidence="1">
    <location>
        <begin position="104"/>
        <end position="133"/>
    </location>
</feature>
<dbReference type="EMBL" id="JBEDNP010000021">
    <property type="protein sequence ID" value="MEQ3541970.1"/>
    <property type="molecule type" value="Genomic_DNA"/>
</dbReference>
<protein>
    <recommendedName>
        <fullName evidence="4">Asp23/Gls24 family envelope stress response protein</fullName>
    </recommendedName>
</protein>
<dbReference type="Proteomes" id="UP001464923">
    <property type="component" value="Unassembled WGS sequence"/>
</dbReference>
<evidence type="ECO:0000313" key="2">
    <source>
        <dbReference type="EMBL" id="MEQ3541970.1"/>
    </source>
</evidence>
<reference evidence="2 3" key="1">
    <citation type="submission" date="2024-03" db="EMBL/GenBank/DDBJ databases">
        <title>Draft genome sequence of Pseudonocardia tropica JCM 19149.</title>
        <authorList>
            <person name="Butdee W."/>
            <person name="Duangmal K."/>
        </authorList>
    </citation>
    <scope>NUCLEOTIDE SEQUENCE [LARGE SCALE GENOMIC DNA]</scope>
    <source>
        <strain evidence="2 3">JCM 19149</strain>
    </source>
</reference>
<dbReference type="RefSeq" id="WP_345643312.1">
    <property type="nucleotide sequence ID" value="NZ_BAABLY010000015.1"/>
</dbReference>
<gene>
    <name evidence="2" type="ORF">WHI96_24465</name>
</gene>
<comment type="caution">
    <text evidence="2">The sequence shown here is derived from an EMBL/GenBank/DDBJ whole genome shotgun (WGS) entry which is preliminary data.</text>
</comment>
<organism evidence="2 3">
    <name type="scientific">Pseudonocardia tropica</name>
    <dbReference type="NCBI Taxonomy" id="681289"/>
    <lineage>
        <taxon>Bacteria</taxon>
        <taxon>Bacillati</taxon>
        <taxon>Actinomycetota</taxon>
        <taxon>Actinomycetes</taxon>
        <taxon>Pseudonocardiales</taxon>
        <taxon>Pseudonocardiaceae</taxon>
        <taxon>Pseudonocardia</taxon>
    </lineage>
</organism>
<accession>A0ABV1K166</accession>
<keyword evidence="3" id="KW-1185">Reference proteome</keyword>
<evidence type="ECO:0000256" key="1">
    <source>
        <dbReference type="SAM" id="MobiDB-lite"/>
    </source>
</evidence>